<evidence type="ECO:0000256" key="1">
    <source>
        <dbReference type="SAM" id="SignalP"/>
    </source>
</evidence>
<dbReference type="EMBL" id="PCVY01000031">
    <property type="protein sequence ID" value="PIQ86781.1"/>
    <property type="molecule type" value="Genomic_DNA"/>
</dbReference>
<sequence>MKAIFLFALAFFFFAMKDSRADLIFRKQLTEFRFCERVDSLSAIDDNFSLGSFPYAVTIKNVGCHCKGACSTKANLQLKDDAGNQMTHTTPVCSSEGVDAVYQQVTAGGNLSAGEKLKMDVTNNPNPETDEYTICGSYLAL</sequence>
<accession>A0A2H0LR05</accession>
<evidence type="ECO:0000313" key="3">
    <source>
        <dbReference type="Proteomes" id="UP000230859"/>
    </source>
</evidence>
<organism evidence="2 3">
    <name type="scientific">Candidatus Abzuiibacterium crystallinum</name>
    <dbReference type="NCBI Taxonomy" id="1974748"/>
    <lineage>
        <taxon>Bacteria</taxon>
        <taxon>Pseudomonadati</taxon>
        <taxon>Candidatus Omnitrophota</taxon>
        <taxon>Candidatus Abzuiibacterium</taxon>
    </lineage>
</organism>
<gene>
    <name evidence="2" type="ORF">COV74_03490</name>
</gene>
<reference evidence="2 3" key="1">
    <citation type="submission" date="2017-09" db="EMBL/GenBank/DDBJ databases">
        <title>Depth-based differentiation of microbial function through sediment-hosted aquifers and enrichment of novel symbionts in the deep terrestrial subsurface.</title>
        <authorList>
            <person name="Probst A.J."/>
            <person name="Ladd B."/>
            <person name="Jarett J.K."/>
            <person name="Geller-Mcgrath D.E."/>
            <person name="Sieber C.M."/>
            <person name="Emerson J.B."/>
            <person name="Anantharaman K."/>
            <person name="Thomas B.C."/>
            <person name="Malmstrom R."/>
            <person name="Stieglmeier M."/>
            <person name="Klingl A."/>
            <person name="Woyke T."/>
            <person name="Ryan C.M."/>
            <person name="Banfield J.F."/>
        </authorList>
    </citation>
    <scope>NUCLEOTIDE SEQUENCE [LARGE SCALE GENOMIC DNA]</scope>
    <source>
        <strain evidence="2">CG11_big_fil_rev_8_21_14_0_20_45_26</strain>
    </source>
</reference>
<feature type="signal peptide" evidence="1">
    <location>
        <begin position="1"/>
        <end position="21"/>
    </location>
</feature>
<comment type="caution">
    <text evidence="2">The sequence shown here is derived from an EMBL/GenBank/DDBJ whole genome shotgun (WGS) entry which is preliminary data.</text>
</comment>
<name>A0A2H0LR05_9BACT</name>
<dbReference type="Proteomes" id="UP000230859">
    <property type="component" value="Unassembled WGS sequence"/>
</dbReference>
<proteinExistence type="predicted"/>
<keyword evidence="1" id="KW-0732">Signal</keyword>
<evidence type="ECO:0000313" key="2">
    <source>
        <dbReference type="EMBL" id="PIQ86781.1"/>
    </source>
</evidence>
<dbReference type="AlphaFoldDB" id="A0A2H0LR05"/>
<feature type="chain" id="PRO_5013607763" description="DUF1573 domain-containing protein" evidence="1">
    <location>
        <begin position="22"/>
        <end position="141"/>
    </location>
</feature>
<protein>
    <recommendedName>
        <fullName evidence="4">DUF1573 domain-containing protein</fullName>
    </recommendedName>
</protein>
<evidence type="ECO:0008006" key="4">
    <source>
        <dbReference type="Google" id="ProtNLM"/>
    </source>
</evidence>